<dbReference type="SMART" id="SM00347">
    <property type="entry name" value="HTH_MARR"/>
    <property type="match status" value="1"/>
</dbReference>
<dbReference type="AlphaFoldDB" id="A0A7X5TS89"/>
<dbReference type="RefSeq" id="WP_167148666.1">
    <property type="nucleotide sequence ID" value="NZ_JAAMOX010000001.1"/>
</dbReference>
<dbReference type="Gene3D" id="1.10.10.10">
    <property type="entry name" value="Winged helix-like DNA-binding domain superfamily/Winged helix DNA-binding domain"/>
    <property type="match status" value="1"/>
</dbReference>
<dbReference type="Proteomes" id="UP000541033">
    <property type="component" value="Unassembled WGS sequence"/>
</dbReference>
<evidence type="ECO:0000313" key="3">
    <source>
        <dbReference type="Proteomes" id="UP000541033"/>
    </source>
</evidence>
<organism evidence="2 3">
    <name type="scientific">Lysinibacter cavernae</name>
    <dbReference type="NCBI Taxonomy" id="1640652"/>
    <lineage>
        <taxon>Bacteria</taxon>
        <taxon>Bacillati</taxon>
        <taxon>Actinomycetota</taxon>
        <taxon>Actinomycetes</taxon>
        <taxon>Micrococcales</taxon>
        <taxon>Microbacteriaceae</taxon>
        <taxon>Lysinibacter</taxon>
    </lineage>
</organism>
<dbReference type="SUPFAM" id="SSF46785">
    <property type="entry name" value="Winged helix' DNA-binding domain"/>
    <property type="match status" value="1"/>
</dbReference>
<evidence type="ECO:0000313" key="2">
    <source>
        <dbReference type="EMBL" id="NIH53226.1"/>
    </source>
</evidence>
<dbReference type="Pfam" id="PF12802">
    <property type="entry name" value="MarR_2"/>
    <property type="match status" value="1"/>
</dbReference>
<dbReference type="InterPro" id="IPR036388">
    <property type="entry name" value="WH-like_DNA-bd_sf"/>
</dbReference>
<accession>A0A7X5TS89</accession>
<keyword evidence="2" id="KW-0238">DNA-binding</keyword>
<dbReference type="InterPro" id="IPR036390">
    <property type="entry name" value="WH_DNA-bd_sf"/>
</dbReference>
<dbReference type="EMBL" id="JAAMOX010000001">
    <property type="protein sequence ID" value="NIH53226.1"/>
    <property type="molecule type" value="Genomic_DNA"/>
</dbReference>
<gene>
    <name evidence="2" type="ORF">FHX76_001094</name>
</gene>
<name>A0A7X5TS89_9MICO</name>
<dbReference type="InterPro" id="IPR000835">
    <property type="entry name" value="HTH_MarR-typ"/>
</dbReference>
<proteinExistence type="predicted"/>
<sequence>MSIDESDEVMRSRLDHTINRDHYTPALVSLVSNYLLWGGSKVFRHHFGLGTNEWRILSALSNHPGISASEVTAVLEVNKSIASRSTTVLLERNLIRILIEGGARRMYLTAQGVEVHNAMVPIALERERVLQSGLTEDEVGQLQSLLLRVIDGAPGLKLLDEEYLAEPSLTTSLD</sequence>
<feature type="domain" description="HTH marR-type" evidence="1">
    <location>
        <begin position="41"/>
        <end position="139"/>
    </location>
</feature>
<comment type="caution">
    <text evidence="2">The sequence shown here is derived from an EMBL/GenBank/DDBJ whole genome shotgun (WGS) entry which is preliminary data.</text>
</comment>
<dbReference type="GO" id="GO:0003700">
    <property type="term" value="F:DNA-binding transcription factor activity"/>
    <property type="evidence" value="ECO:0007669"/>
    <property type="project" value="InterPro"/>
</dbReference>
<protein>
    <submittedName>
        <fullName evidence="2">DNA-binding MarR family transcriptional regulator</fullName>
    </submittedName>
</protein>
<evidence type="ECO:0000259" key="1">
    <source>
        <dbReference type="SMART" id="SM00347"/>
    </source>
</evidence>
<keyword evidence="3" id="KW-1185">Reference proteome</keyword>
<reference evidence="2 3" key="1">
    <citation type="submission" date="2020-02" db="EMBL/GenBank/DDBJ databases">
        <title>Sequencing the genomes of 1000 actinobacteria strains.</title>
        <authorList>
            <person name="Klenk H.-P."/>
        </authorList>
    </citation>
    <scope>NUCLEOTIDE SEQUENCE [LARGE SCALE GENOMIC DNA]</scope>
    <source>
        <strain evidence="2 3">DSM 27960</strain>
    </source>
</reference>
<dbReference type="GO" id="GO:0003677">
    <property type="term" value="F:DNA binding"/>
    <property type="evidence" value="ECO:0007669"/>
    <property type="project" value="UniProtKB-KW"/>
</dbReference>